<dbReference type="SUPFAM" id="SSF46458">
    <property type="entry name" value="Globin-like"/>
    <property type="match status" value="1"/>
</dbReference>
<dbReference type="eggNOG" id="COG2346">
    <property type="taxonomic scope" value="Bacteria"/>
</dbReference>
<evidence type="ECO:0000256" key="3">
    <source>
        <dbReference type="ARBA" id="ARBA00022617"/>
    </source>
</evidence>
<dbReference type="Pfam" id="PF01152">
    <property type="entry name" value="Bac_globin"/>
    <property type="match status" value="1"/>
</dbReference>
<dbReference type="InterPro" id="IPR009050">
    <property type="entry name" value="Globin-like_sf"/>
</dbReference>
<reference evidence="7 8" key="1">
    <citation type="journal article" date="2014" name="Antonie Van Leeuwenhoek">
        <title>Hyphomonas beringensis sp. nov. and Hyphomonas chukchiensis sp. nov., isolated from surface seawater of the Bering Sea and Chukchi Sea.</title>
        <authorList>
            <person name="Li C."/>
            <person name="Lai Q."/>
            <person name="Li G."/>
            <person name="Dong C."/>
            <person name="Wang J."/>
            <person name="Liao Y."/>
            <person name="Shao Z."/>
        </authorList>
    </citation>
    <scope>NUCLEOTIDE SEQUENCE [LARGE SCALE GENOMIC DNA]</scope>
    <source>
        <strain evidence="7 8">MHS-3</strain>
    </source>
</reference>
<dbReference type="InterPro" id="IPR012292">
    <property type="entry name" value="Globin/Proto"/>
</dbReference>
<dbReference type="Proteomes" id="UP000027446">
    <property type="component" value="Unassembled WGS sequence"/>
</dbReference>
<dbReference type="GO" id="GO:0020037">
    <property type="term" value="F:heme binding"/>
    <property type="evidence" value="ECO:0007669"/>
    <property type="project" value="InterPro"/>
</dbReference>
<sequence>MSATLFERLGGEAGITQLASDLLDTHLKNPVIARRYVDSDIPKAKQGAAEFFTTGTGGPNVYTGKDMVGTHRGMNISNDEFVAVLDDVLIALDKNGVGQREKEEVLFVFFSMKNEVVGQ</sequence>
<keyword evidence="8" id="KW-1185">Reference proteome</keyword>
<keyword evidence="5 6" id="KW-0408">Iron</keyword>
<evidence type="ECO:0000313" key="7">
    <source>
        <dbReference type="EMBL" id="KCZ84108.1"/>
    </source>
</evidence>
<dbReference type="PATRIC" id="fig|1280949.3.peg.96"/>
<dbReference type="GO" id="GO:0019825">
    <property type="term" value="F:oxygen binding"/>
    <property type="evidence" value="ECO:0007669"/>
    <property type="project" value="InterPro"/>
</dbReference>
<evidence type="ECO:0000256" key="4">
    <source>
        <dbReference type="ARBA" id="ARBA00022723"/>
    </source>
</evidence>
<keyword evidence="2" id="KW-0813">Transport</keyword>
<dbReference type="STRING" id="1280949.HAD_00475"/>
<dbReference type="GO" id="GO:0015671">
    <property type="term" value="P:oxygen transport"/>
    <property type="evidence" value="ECO:0007669"/>
    <property type="project" value="InterPro"/>
</dbReference>
<dbReference type="RefSeq" id="WP_035568626.1">
    <property type="nucleotide sequence ID" value="NZ_ARYH01000001.1"/>
</dbReference>
<dbReference type="CDD" id="cd00454">
    <property type="entry name" value="TrHb1_N"/>
    <property type="match status" value="1"/>
</dbReference>
<feature type="binding site" description="distal binding residue" evidence="6">
    <location>
        <position position="71"/>
    </location>
    <ligand>
        <name>heme</name>
        <dbReference type="ChEBI" id="CHEBI:30413"/>
    </ligand>
    <ligandPart>
        <name>Fe</name>
        <dbReference type="ChEBI" id="CHEBI:18248"/>
    </ligandPart>
</feature>
<dbReference type="AlphaFoldDB" id="A0A069E2J4"/>
<dbReference type="Gene3D" id="1.10.490.10">
    <property type="entry name" value="Globins"/>
    <property type="match status" value="1"/>
</dbReference>
<accession>A0A069E2J4</accession>
<evidence type="ECO:0000256" key="5">
    <source>
        <dbReference type="ARBA" id="ARBA00023004"/>
    </source>
</evidence>
<keyword evidence="4 6" id="KW-0479">Metal-binding</keyword>
<dbReference type="PROSITE" id="PS01213">
    <property type="entry name" value="GLOBIN_FAM_2"/>
    <property type="match status" value="1"/>
</dbReference>
<dbReference type="InterPro" id="IPR001486">
    <property type="entry name" value="Hemoglobin_trunc"/>
</dbReference>
<evidence type="ECO:0000256" key="6">
    <source>
        <dbReference type="PIRSR" id="PIRSR601486-1"/>
    </source>
</evidence>
<evidence type="ECO:0000313" key="8">
    <source>
        <dbReference type="Proteomes" id="UP000027446"/>
    </source>
</evidence>
<dbReference type="GO" id="GO:0046872">
    <property type="term" value="F:metal ion binding"/>
    <property type="evidence" value="ECO:0007669"/>
    <property type="project" value="UniProtKB-KW"/>
</dbReference>
<organism evidence="7 8">
    <name type="scientific">Hyphomonas adhaerens MHS-3</name>
    <dbReference type="NCBI Taxonomy" id="1280949"/>
    <lineage>
        <taxon>Bacteria</taxon>
        <taxon>Pseudomonadati</taxon>
        <taxon>Pseudomonadota</taxon>
        <taxon>Alphaproteobacteria</taxon>
        <taxon>Hyphomonadales</taxon>
        <taxon>Hyphomonadaceae</taxon>
        <taxon>Hyphomonas</taxon>
    </lineage>
</organism>
<gene>
    <name evidence="7" type="ORF">HAD_00475</name>
</gene>
<proteinExistence type="predicted"/>
<dbReference type="OrthoDB" id="9795814at2"/>
<evidence type="ECO:0000256" key="1">
    <source>
        <dbReference type="ARBA" id="ARBA00001971"/>
    </source>
</evidence>
<evidence type="ECO:0000256" key="2">
    <source>
        <dbReference type="ARBA" id="ARBA00022448"/>
    </source>
</evidence>
<comment type="caution">
    <text evidence="7">The sequence shown here is derived from an EMBL/GenBank/DDBJ whole genome shotgun (WGS) entry which is preliminary data.</text>
</comment>
<name>A0A069E2J4_9PROT</name>
<dbReference type="InterPro" id="IPR019795">
    <property type="entry name" value="Globin_bac-like_CS"/>
</dbReference>
<keyword evidence="3 6" id="KW-0349">Heme</keyword>
<protein>
    <submittedName>
        <fullName evidence="7">Globin</fullName>
    </submittedName>
</protein>
<comment type="cofactor">
    <cofactor evidence="1">
        <name>heme</name>
        <dbReference type="ChEBI" id="CHEBI:30413"/>
    </cofactor>
</comment>
<dbReference type="EMBL" id="ARYH01000001">
    <property type="protein sequence ID" value="KCZ84108.1"/>
    <property type="molecule type" value="Genomic_DNA"/>
</dbReference>